<keyword evidence="3" id="KW-1185">Reference proteome</keyword>
<dbReference type="EMBL" id="JANPWB010000007">
    <property type="protein sequence ID" value="KAJ1173403.1"/>
    <property type="molecule type" value="Genomic_DNA"/>
</dbReference>
<evidence type="ECO:0000256" key="1">
    <source>
        <dbReference type="SAM" id="MobiDB-lite"/>
    </source>
</evidence>
<feature type="compositionally biased region" description="Basic and acidic residues" evidence="1">
    <location>
        <begin position="112"/>
        <end position="123"/>
    </location>
</feature>
<evidence type="ECO:0000313" key="2">
    <source>
        <dbReference type="EMBL" id="KAJ1173403.1"/>
    </source>
</evidence>
<organism evidence="2 3">
    <name type="scientific">Pleurodeles waltl</name>
    <name type="common">Iberian ribbed newt</name>
    <dbReference type="NCBI Taxonomy" id="8319"/>
    <lineage>
        <taxon>Eukaryota</taxon>
        <taxon>Metazoa</taxon>
        <taxon>Chordata</taxon>
        <taxon>Craniata</taxon>
        <taxon>Vertebrata</taxon>
        <taxon>Euteleostomi</taxon>
        <taxon>Amphibia</taxon>
        <taxon>Batrachia</taxon>
        <taxon>Caudata</taxon>
        <taxon>Salamandroidea</taxon>
        <taxon>Salamandridae</taxon>
        <taxon>Pleurodelinae</taxon>
        <taxon>Pleurodeles</taxon>
    </lineage>
</organism>
<protein>
    <submittedName>
        <fullName evidence="2">Uncharacterized protein</fullName>
    </submittedName>
</protein>
<dbReference type="AlphaFoldDB" id="A0AAV7TA11"/>
<gene>
    <name evidence="2" type="ORF">NDU88_005239</name>
</gene>
<sequence length="171" mass="18239">MVPFIFPPPLPGEKIPQSCGVAAACSHSLAGRGALNGLRQREDPERAGDTFTVTLMDQEMPGSIGDSAELPGAPQGEGIKNRALSCDPYRCGPGEAPPKLKASRRHIREDIRARAVSPDREETAGSPSTWDHGVSDWCELGSGSCCCPLGLPWVCCARMDAEKLTTKLKHS</sequence>
<accession>A0AAV7TA11</accession>
<reference evidence="2" key="1">
    <citation type="journal article" date="2022" name="bioRxiv">
        <title>Sequencing and chromosome-scale assembly of the giantPleurodeles waltlgenome.</title>
        <authorList>
            <person name="Brown T."/>
            <person name="Elewa A."/>
            <person name="Iarovenko S."/>
            <person name="Subramanian E."/>
            <person name="Araus A.J."/>
            <person name="Petzold A."/>
            <person name="Susuki M."/>
            <person name="Suzuki K.-i.T."/>
            <person name="Hayashi T."/>
            <person name="Toyoda A."/>
            <person name="Oliveira C."/>
            <person name="Osipova E."/>
            <person name="Leigh N.D."/>
            <person name="Simon A."/>
            <person name="Yun M.H."/>
        </authorList>
    </citation>
    <scope>NUCLEOTIDE SEQUENCE</scope>
    <source>
        <strain evidence="2">20211129_DDA</strain>
        <tissue evidence="2">Liver</tissue>
    </source>
</reference>
<comment type="caution">
    <text evidence="2">The sequence shown here is derived from an EMBL/GenBank/DDBJ whole genome shotgun (WGS) entry which is preliminary data.</text>
</comment>
<feature type="region of interest" description="Disordered" evidence="1">
    <location>
        <begin position="112"/>
        <end position="131"/>
    </location>
</feature>
<evidence type="ECO:0000313" key="3">
    <source>
        <dbReference type="Proteomes" id="UP001066276"/>
    </source>
</evidence>
<dbReference type="Proteomes" id="UP001066276">
    <property type="component" value="Chromosome 4_1"/>
</dbReference>
<name>A0AAV7TA11_PLEWA</name>
<proteinExistence type="predicted"/>